<evidence type="ECO:0000313" key="2">
    <source>
        <dbReference type="Proteomes" id="UP000805649"/>
    </source>
</evidence>
<dbReference type="Proteomes" id="UP000805649">
    <property type="component" value="Unassembled WGS sequence"/>
</dbReference>
<gene>
    <name evidence="1" type="ORF">CTRU02_201722</name>
</gene>
<protein>
    <submittedName>
        <fullName evidence="1">Polyketide synthase</fullName>
    </submittedName>
</protein>
<sequence length="2997" mass="328469">MDPKEPIVIVGSACRFPGKADSPSKLWELLQEPKDLQSEVPKERFNIDAFYHPDGSHPGRTNARHGYFLQNNLRAFDAPFFNIQPVEAETMDPQQRLLLETTYEALNSAGLRLQDLRGSDTAVYVGLMTHDFEVTKYHDLQNTGTYLVTGAATSIISNRLSYFFDWHGPSMTIDTACSSSLVAVHEAVQQLRSGASTVAVAAGANLILSPVSYISESKLSMLSPTGRSRMWDAAADGYARGEGICSVVLKTLSQALRDGDNIECVIRETGVNQDGRTTGITLPSHSAQEALIRETYAKAGLDLSKPQDRCQFFEAHGTGTPAGDPQEAEAIATAFFGGGNGDRTELPPLLVGSVKTVIGHTEGTAGLAGLMKASLAVQHGIIPPNLLFDQLSPRVAPFYQNLRIAREAQAWPATQSKRKLIWLVNFRYSFTSRTATLIRLTGFGGTNAHVIIEEYKGSSTQQAPSKPKQISSTRGLPLVLSAKSEASLRKYMERILELINTSPELDILDLAWTLLRKQSALSRRYSVAGHTKESISATLTAALKESKIEANPGSKSSSGDNISLLGIFTGQGAQWPGMMKGLMSTIPYVEDIVAELDNSLQTLPAEYRPSWMLREQFLLDETESNVAKASFSQPLCCATQIVLIRLLAAAGIKFTTIVGHSSGEIACAVAAGLVSPAQAIRIAYLRGVTSQYAASPRGEAGLMLAAGVSFEDAQELCELDAFEGRVCVAASNSPDSTTISGDEDAITQVQDILEDESKFARLLKVDKAYHSHHMLPCAEPYIKALKECGCAVADGDESSSVAWYSSVHLNTRMKLSNVTAEYWKDNLVSPVLFMQALEEAAIEHRPLDAAIEVGCHPALKAPALSTLKGIGLDDLPYTGCMQRGGDDVAAFAGALGYLWERFADLEPVNVDQFVATVSPEKPENLSKTLPRYPWDHSRVYWSESRAINSFLHGPRPHLLLGSLSAASTATVLQWQNIFRVKDHEWMKGHGLQGQALFPAAGFVVMAMEAGIHVAGDRPIKLVEVLDLSIDKAIIFEDETSPAEVNLTAKIVSRPSDTEQVVLSFSIDSCLNKETKLSTSAQGQVVVTFGSASSNSLPPVQGEHPHMIDLDINYFYRELDSLGYCYDKLYRCISNMRRADSRSAGTLPNLRLDDGGLPLVLHPATLDLSFQTIMGAYSHPGDKRLRSLYVPVHVDRIAIVPGLCAAALENSGELHFNTANTYDKGDFFAGCVEAFSTCNNHAALFHVENLVLKSLSPPTASEDHRAFTTTVWGPFMPETLLDDPALWATEEDKRVMPIIERIIYFYIKNFLRDLTAEDRQNATAPQQSYIHWYDNVMVDVAAGRHRWYEKSWEDDTAEDIQLLCEANWYHPHVRLAHRVNENAISTIRENSNPFSWMNEDGLLTEFYTSRLSTGPGWGYGKKIVDQIAHRFQSMDILEIGGGTAGATRSILSIPQLGFNSYTFTDISPAFFEKAREEFAVHQDRMEFRKLDISRSPEEQGFKPQSYDLVLASSVLHATPNLTETMANVRYLLRPGGHAVILEATHKDHTRVGYLFGLFPDWWAGRDEGRVLDPFATIDEWDAIFKRTGFSGVECRTLDRDGHIFPNSLFTTRAVTPKVTRLYQPLAAPVLESYAPLVVVGGSSSKASHVVEEISKILSHREPSFVKNLTDLRDATYENHPTFLILSEFDEELFLDINEAKLESVKSLFSQAGNVLWVTEGAWVSNPRQAMTIGMLRTIRNEYPEINVQALDVDDVQCVKPMVLIEQLLRLEEWSGAKEDVLWTYEPEVYVSKGTLLVPRIKHDMPRNDRMASGRRKIFAQASPEKAALTLQLPDKDLYLESTRANGFEGQRGTKSLAIITRFALAKAIRIGNLGYLHLLHGTVKGTDRKVIALSQSNSSIVNVPSTLVSDLPAGSELAPSVLLNIAASLLAQTIVSSIAPGASALIFEPPTFFINAIATAAAKQRIRVHFLSTQPPPVSSESTKVAWTRLHPQETDEGLKEILPTKASALYDLSQGNSVTSLSTRLARHVPASCSQIRLGHFFQDNASSVDQQEDFSPEQVGFAAQAVATAVESLINAGQVDATARPISQVSSPQDDFDVSTVLDWAAEDPVPARIRPIDHGKLFVPDKTYLLVGLAGSTGRALARWMVTRGARYIVLSSRNPQAPDPKWLKKIERLGGNITVLPMDVSKKESVDAGLAQIRQKLPPINGIAYGPLVLHDTLFRNMDISMMHPVLNAKVVGAQLLHDYFSDPTTNPLDFFIMCSSAATTGGNPGQANYNAANAFLQALAQKRRTMGLAASTIHIGAVMGVGYLATREEKFDLQSVSDMDPLGEAEFCTLVAEAVVSGRPPSPPPADGQDLTAMSEIDIGTGIPELHARFKDSLVFYSDPRFGNLKVPEKRDKTSSGLKTSIKEQLLTATGLEEVRQIIIDGMCEKLRGTLHLPADEGVDPAAPLIDQGVDSLGAITVASWFSNELVLDVPILKVLGGASVAELAEEAAGRLPSGAIPLVARDPDAVSDESDTSASASQSDYGAQTPISTPTTEVDDADRDPDVLRKAPLSLTQEYSWSLQQQLAHDPTIFHNTVGLVMEGNLDLERLSRAVATAFSRHEIFRTAIRSDSENAEQAAQVVLKAPTRGLQCIEVPDRAAAEEKLKQLETEKYELAAAEAYKIVDLYWAPDRHMLVIAYHRLTGDGSTTDNLFVELTQLYNGTQLPAPPQYADFAVKQRSDLKNGRMDADITYWKSIYATMPAVMPILALPQAQQQRATALSWQQHTSSARLSSVIAMRIKESARQLKATPMQFYLAAYKTLLALLSGQRDIVIGIADTNRSSIDDISTMGFFANMLPIRMEHEPNDKFAEVLAETKDRMRQAMLHSAVPYSVTLQRLGLLGQQNSPSAREMTHAPLFQAVFDYRQGERADSGKIGDASIVKVMVSRERTPHDVSLEMADDPSRDPLLTVKLQSSLYGPQDPQTFLKLYESVLATLSVSTTMRVGDIKVGV</sequence>
<evidence type="ECO:0000313" key="1">
    <source>
        <dbReference type="EMBL" id="KAL0943835.1"/>
    </source>
</evidence>
<dbReference type="EMBL" id="VUJX02000001">
    <property type="protein sequence ID" value="KAL0943835.1"/>
    <property type="molecule type" value="Genomic_DNA"/>
</dbReference>
<accession>A0ACC3ZIA7</accession>
<reference evidence="1 2" key="1">
    <citation type="journal article" date="2020" name="Phytopathology">
        <title>Genome Sequence Resources of Colletotrichum truncatum, C. plurivorum, C. musicola, and C. sojae: Four Species Pathogenic to Soybean (Glycine max).</title>
        <authorList>
            <person name="Rogerio F."/>
            <person name="Boufleur T.R."/>
            <person name="Ciampi-Guillardi M."/>
            <person name="Sukno S.A."/>
            <person name="Thon M.R."/>
            <person name="Massola Junior N.S."/>
            <person name="Baroncelli R."/>
        </authorList>
    </citation>
    <scope>NUCLEOTIDE SEQUENCE [LARGE SCALE GENOMIC DNA]</scope>
    <source>
        <strain evidence="1 2">CMES1059</strain>
    </source>
</reference>
<organism evidence="1 2">
    <name type="scientific">Colletotrichum truncatum</name>
    <name type="common">Anthracnose fungus</name>
    <name type="synonym">Colletotrichum capsici</name>
    <dbReference type="NCBI Taxonomy" id="5467"/>
    <lineage>
        <taxon>Eukaryota</taxon>
        <taxon>Fungi</taxon>
        <taxon>Dikarya</taxon>
        <taxon>Ascomycota</taxon>
        <taxon>Pezizomycotina</taxon>
        <taxon>Sordariomycetes</taxon>
        <taxon>Hypocreomycetidae</taxon>
        <taxon>Glomerellales</taxon>
        <taxon>Glomerellaceae</taxon>
        <taxon>Colletotrichum</taxon>
        <taxon>Colletotrichum truncatum species complex</taxon>
    </lineage>
</organism>
<keyword evidence="2" id="KW-1185">Reference proteome</keyword>
<proteinExistence type="predicted"/>
<comment type="caution">
    <text evidence="1">The sequence shown here is derived from an EMBL/GenBank/DDBJ whole genome shotgun (WGS) entry which is preliminary data.</text>
</comment>
<name>A0ACC3ZIA7_COLTU</name>